<organism evidence="1 2">
    <name type="scientific">Spirosoma fluviale</name>
    <dbReference type="NCBI Taxonomy" id="1597977"/>
    <lineage>
        <taxon>Bacteria</taxon>
        <taxon>Pseudomonadati</taxon>
        <taxon>Bacteroidota</taxon>
        <taxon>Cytophagia</taxon>
        <taxon>Cytophagales</taxon>
        <taxon>Cytophagaceae</taxon>
        <taxon>Spirosoma</taxon>
    </lineage>
</organism>
<accession>A0A286GWT9</accession>
<protein>
    <submittedName>
        <fullName evidence="1">Uncharacterized protein</fullName>
    </submittedName>
</protein>
<dbReference type="EMBL" id="OCNH01000010">
    <property type="protein sequence ID" value="SOD99524.1"/>
    <property type="molecule type" value="Genomic_DNA"/>
</dbReference>
<sequence length="161" mass="19023">MTKSLIYYSVNTKLAYEINERYYNKTHYVWCSPFFHEVGQPASSNPKEIYRELRRDVESEDEHSAKIRQNVSGIRRGAKFKHDNRLISSTQFEEIKARVNRSWQRKIFSDFTPFIYVIPYSVAIEAILKPVGIKDKASMRSVEYQIKELPRALFDVISVDY</sequence>
<evidence type="ECO:0000313" key="1">
    <source>
        <dbReference type="EMBL" id="SOD99524.1"/>
    </source>
</evidence>
<dbReference type="AlphaFoldDB" id="A0A286GWT9"/>
<reference evidence="2" key="1">
    <citation type="submission" date="2017-09" db="EMBL/GenBank/DDBJ databases">
        <authorList>
            <person name="Varghese N."/>
            <person name="Submissions S."/>
        </authorList>
    </citation>
    <scope>NUCLEOTIDE SEQUENCE [LARGE SCALE GENOMIC DNA]</scope>
    <source>
        <strain evidence="2">DSM 29961</strain>
    </source>
</reference>
<dbReference type="RefSeq" id="WP_097131935.1">
    <property type="nucleotide sequence ID" value="NZ_OCNH01000010.1"/>
</dbReference>
<dbReference type="OrthoDB" id="959758at2"/>
<keyword evidence="2" id="KW-1185">Reference proteome</keyword>
<gene>
    <name evidence="1" type="ORF">SAMN06269250_0030</name>
</gene>
<name>A0A286GWT9_9BACT</name>
<proteinExistence type="predicted"/>
<dbReference type="Proteomes" id="UP000219452">
    <property type="component" value="Unassembled WGS sequence"/>
</dbReference>
<evidence type="ECO:0000313" key="2">
    <source>
        <dbReference type="Proteomes" id="UP000219452"/>
    </source>
</evidence>